<dbReference type="STRING" id="76114.ebD97"/>
<dbReference type="EMBL" id="CR555306">
    <property type="protein sequence ID" value="CAI09460.1"/>
    <property type="molecule type" value="Genomic_DNA"/>
</dbReference>
<organism evidence="1 2">
    <name type="scientific">Aromatoleum aromaticum (strain DSM 19018 / LMG 30748 / EbN1)</name>
    <name type="common">Azoarcus sp. (strain EbN1)</name>
    <dbReference type="NCBI Taxonomy" id="76114"/>
    <lineage>
        <taxon>Bacteria</taxon>
        <taxon>Pseudomonadati</taxon>
        <taxon>Pseudomonadota</taxon>
        <taxon>Betaproteobacteria</taxon>
        <taxon>Rhodocyclales</taxon>
        <taxon>Rhodocyclaceae</taxon>
        <taxon>Aromatoleum</taxon>
    </lineage>
</organism>
<dbReference type="KEGG" id="eba:ebD97"/>
<dbReference type="eggNOG" id="COG3177">
    <property type="taxonomic scope" value="Bacteria"/>
</dbReference>
<dbReference type="Pfam" id="PF13412">
    <property type="entry name" value="HTH_24"/>
    <property type="match status" value="1"/>
</dbReference>
<sequence length="109" mass="11303">TANNACESAIRIATLFRGDRERIAASPEGSSSMLRLHEGLQANPFLTAAQAASKTGLSVPTVNSALAGLEALGIVCEITGKQRGRVFAYEAFLQILDEGTSSAGKHGNA</sequence>
<proteinExistence type="predicted"/>
<gene>
    <name evidence="1" type="ORF">ebD97</name>
</gene>
<dbReference type="HOGENOM" id="CLU_174389_0_0_4"/>
<dbReference type="AlphaFoldDB" id="Q5NZQ4"/>
<keyword evidence="2" id="KW-1185">Reference proteome</keyword>
<protein>
    <submittedName>
        <fullName evidence="1">Uncharacterized protein</fullName>
    </submittedName>
</protein>
<evidence type="ECO:0000313" key="2">
    <source>
        <dbReference type="Proteomes" id="UP000006552"/>
    </source>
</evidence>
<dbReference type="SUPFAM" id="SSF46785">
    <property type="entry name" value="Winged helix' DNA-binding domain"/>
    <property type="match status" value="1"/>
</dbReference>
<evidence type="ECO:0000313" key="1">
    <source>
        <dbReference type="EMBL" id="CAI09460.1"/>
    </source>
</evidence>
<dbReference type="Proteomes" id="UP000006552">
    <property type="component" value="Chromosome"/>
</dbReference>
<reference evidence="1 2" key="1">
    <citation type="journal article" date="2005" name="Arch. Microbiol.">
        <title>The genome sequence of an anaerobic aromatic-degrading denitrifying bacterium, strain EbN1.</title>
        <authorList>
            <person name="Rabus R."/>
            <person name="Kube M."/>
            <person name="Heider J."/>
            <person name="Beck A."/>
            <person name="Heitmann K."/>
            <person name="Widdel F."/>
            <person name="Reinhardt R."/>
        </authorList>
    </citation>
    <scope>NUCLEOTIDE SEQUENCE [LARGE SCALE GENOMIC DNA]</scope>
    <source>
        <strain evidence="1 2">EbN1</strain>
    </source>
</reference>
<accession>Q5NZQ4</accession>
<feature type="non-terminal residue" evidence="1">
    <location>
        <position position="1"/>
    </location>
</feature>
<name>Q5NZQ4_AROAE</name>
<dbReference type="InterPro" id="IPR036390">
    <property type="entry name" value="WH_DNA-bd_sf"/>
</dbReference>